<evidence type="ECO:0000256" key="10">
    <source>
        <dbReference type="ARBA" id="ARBA00048167"/>
    </source>
</evidence>
<evidence type="ECO:0000256" key="8">
    <source>
        <dbReference type="ARBA" id="ARBA00047306"/>
    </source>
</evidence>
<proteinExistence type="inferred from homology"/>
<sequence>MAEQDPAPDSASSATAAAADSLINRDDGIKYWESIDADNNGMLGGFAHISKIDLQGSRNFLAKLGIGQKASLRKVASTLEGGAGIGRITQGLLVDISEHVDVVEPVAKFTAGLEGAPGVRSIFNMGLEAWQPAASAQYDLIWIQWCVGHLTDEQLVLFLRRCAAALEPDAGLLVVKENNSTYGADDFDEVDSSVTREDGSFRNIFKQAGLKLLRVELQKGFPRGGASSLLPVRMYALRPEN</sequence>
<evidence type="ECO:0000256" key="3">
    <source>
        <dbReference type="ARBA" id="ARBA00022679"/>
    </source>
</evidence>
<evidence type="ECO:0000256" key="4">
    <source>
        <dbReference type="ARBA" id="ARBA00022691"/>
    </source>
</evidence>
<dbReference type="GO" id="GO:0005737">
    <property type="term" value="C:cytoplasm"/>
    <property type="evidence" value="ECO:0007669"/>
    <property type="project" value="TreeGrafter"/>
</dbReference>
<dbReference type="GO" id="GO:0032259">
    <property type="term" value="P:methylation"/>
    <property type="evidence" value="ECO:0007669"/>
    <property type="project" value="UniProtKB-KW"/>
</dbReference>
<keyword evidence="2 12" id="KW-0489">Methyltransferase</keyword>
<gene>
    <name evidence="12" type="ORF">B0T24DRAFT_289944</name>
</gene>
<dbReference type="GO" id="GO:0071885">
    <property type="term" value="F:N-terminal protein N-methyltransferase activity"/>
    <property type="evidence" value="ECO:0007669"/>
    <property type="project" value="UniProtKB-EC"/>
</dbReference>
<comment type="caution">
    <text evidence="12">The sequence shown here is derived from an EMBL/GenBank/DDBJ whole genome shotgun (WGS) entry which is preliminary data.</text>
</comment>
<keyword evidence="4 11" id="KW-0949">S-adenosyl-L-methionine</keyword>
<evidence type="ECO:0000256" key="1">
    <source>
        <dbReference type="ARBA" id="ARBA00009059"/>
    </source>
</evidence>
<dbReference type="PANTHER" id="PTHR12753:SF0">
    <property type="entry name" value="ALPHA N-TERMINAL PROTEIN METHYLTRANSFERASE 1"/>
    <property type="match status" value="1"/>
</dbReference>
<feature type="binding site" evidence="11">
    <location>
        <position position="87"/>
    </location>
    <ligand>
        <name>S-adenosyl-L-methionine</name>
        <dbReference type="ChEBI" id="CHEBI:59789"/>
    </ligand>
</feature>
<dbReference type="EMBL" id="JAULSN010000004">
    <property type="protein sequence ID" value="KAK3374219.1"/>
    <property type="molecule type" value="Genomic_DNA"/>
</dbReference>
<dbReference type="CDD" id="cd02440">
    <property type="entry name" value="AdoMet_MTases"/>
    <property type="match status" value="1"/>
</dbReference>
<evidence type="ECO:0000256" key="9">
    <source>
        <dbReference type="ARBA" id="ARBA00047885"/>
    </source>
</evidence>
<comment type="similarity">
    <text evidence="1">Belongs to the methyltransferase superfamily. NTM1 family.</text>
</comment>
<comment type="catalytic activity">
    <reaction evidence="8">
        <text>N-terminal L-seryl-L-prolyl-L-lysyl-[protein] + 3 S-adenosyl-L-methionine = N-terminal N,N,N-trimethyl-L-seryl-L-prolyl-L-lysyl-[protein] + 3 S-adenosyl-L-homocysteine + 3 H(+)</text>
        <dbReference type="Rhea" id="RHEA:54724"/>
        <dbReference type="Rhea" id="RHEA-COMP:13789"/>
        <dbReference type="Rhea" id="RHEA-COMP:13973"/>
        <dbReference type="ChEBI" id="CHEBI:15378"/>
        <dbReference type="ChEBI" id="CHEBI:57856"/>
        <dbReference type="ChEBI" id="CHEBI:59789"/>
        <dbReference type="ChEBI" id="CHEBI:138061"/>
        <dbReference type="ChEBI" id="CHEBI:138317"/>
        <dbReference type="EC" id="2.1.1.244"/>
    </reaction>
</comment>
<dbReference type="Pfam" id="PF05891">
    <property type="entry name" value="Methyltransf_PK"/>
    <property type="match status" value="1"/>
</dbReference>
<dbReference type="Gene3D" id="3.40.50.150">
    <property type="entry name" value="Vaccinia Virus protein VP39"/>
    <property type="match status" value="1"/>
</dbReference>
<comment type="catalytic activity">
    <reaction evidence="9">
        <text>N-terminal L-prolyl-L-prolyl-L-lysyl-[protein] + 2 S-adenosyl-L-methionine = N-terminal N,N-dimethyl-L-prolyl-L-prolyl-L-lysyl-[protein] + 2 S-adenosyl-L-homocysteine + 2 H(+)</text>
        <dbReference type="Rhea" id="RHEA:54736"/>
        <dbReference type="Rhea" id="RHEA-COMP:13787"/>
        <dbReference type="Rhea" id="RHEA-COMP:13974"/>
        <dbReference type="ChEBI" id="CHEBI:15378"/>
        <dbReference type="ChEBI" id="CHEBI:57856"/>
        <dbReference type="ChEBI" id="CHEBI:59789"/>
        <dbReference type="ChEBI" id="CHEBI:138059"/>
        <dbReference type="ChEBI" id="CHEBI:138318"/>
        <dbReference type="EC" id="2.1.1.244"/>
    </reaction>
</comment>
<comment type="catalytic activity">
    <reaction evidence="10">
        <text>N-terminal L-alanyl-L-prolyl-L-lysyl-[protein] + 3 S-adenosyl-L-methionine = N-terminal N,N,N-trimethyl-L-alanyl-L-prolyl-L-lysyl-[protein] + 3 S-adenosyl-L-homocysteine + 3 H(+)</text>
        <dbReference type="Rhea" id="RHEA:54712"/>
        <dbReference type="Rhea" id="RHEA-COMP:13785"/>
        <dbReference type="Rhea" id="RHEA-COMP:13971"/>
        <dbReference type="ChEBI" id="CHEBI:15378"/>
        <dbReference type="ChEBI" id="CHEBI:57856"/>
        <dbReference type="ChEBI" id="CHEBI:59789"/>
        <dbReference type="ChEBI" id="CHEBI:138057"/>
        <dbReference type="ChEBI" id="CHEBI:138315"/>
        <dbReference type="EC" id="2.1.1.244"/>
    </reaction>
</comment>
<evidence type="ECO:0000313" key="12">
    <source>
        <dbReference type="EMBL" id="KAK3374219.1"/>
    </source>
</evidence>
<dbReference type="Proteomes" id="UP001287356">
    <property type="component" value="Unassembled WGS sequence"/>
</dbReference>
<evidence type="ECO:0000256" key="6">
    <source>
        <dbReference type="ARBA" id="ARBA00039449"/>
    </source>
</evidence>
<dbReference type="PANTHER" id="PTHR12753">
    <property type="entry name" value="AD-003 - RELATED"/>
    <property type="match status" value="1"/>
</dbReference>
<evidence type="ECO:0000256" key="7">
    <source>
        <dbReference type="ARBA" id="ARBA00043129"/>
    </source>
</evidence>
<dbReference type="SUPFAM" id="SSF53335">
    <property type="entry name" value="S-adenosyl-L-methionine-dependent methyltransferases"/>
    <property type="match status" value="1"/>
</dbReference>
<accession>A0AAE0N9B6</accession>
<evidence type="ECO:0000256" key="11">
    <source>
        <dbReference type="PIRSR" id="PIRSR016958-1"/>
    </source>
</evidence>
<reference evidence="12" key="2">
    <citation type="submission" date="2023-06" db="EMBL/GenBank/DDBJ databases">
        <authorList>
            <consortium name="Lawrence Berkeley National Laboratory"/>
            <person name="Haridas S."/>
            <person name="Hensen N."/>
            <person name="Bonometti L."/>
            <person name="Westerberg I."/>
            <person name="Brannstrom I.O."/>
            <person name="Guillou S."/>
            <person name="Cros-Aarteil S."/>
            <person name="Calhoun S."/>
            <person name="Kuo A."/>
            <person name="Mondo S."/>
            <person name="Pangilinan J."/>
            <person name="Riley R."/>
            <person name="Labutti K."/>
            <person name="Andreopoulos B."/>
            <person name="Lipzen A."/>
            <person name="Chen C."/>
            <person name="Yanf M."/>
            <person name="Daum C."/>
            <person name="Ng V."/>
            <person name="Clum A."/>
            <person name="Steindorff A."/>
            <person name="Ohm R."/>
            <person name="Martin F."/>
            <person name="Silar P."/>
            <person name="Natvig D."/>
            <person name="Lalanne C."/>
            <person name="Gautier V."/>
            <person name="Ament-Velasquez S.L."/>
            <person name="Kruys A."/>
            <person name="Hutchinson M.I."/>
            <person name="Powell A.J."/>
            <person name="Barry K."/>
            <person name="Miller A.N."/>
            <person name="Grigoriev I.V."/>
            <person name="Debuchy R."/>
            <person name="Gladieux P."/>
            <person name="Thoren M.H."/>
            <person name="Johannesson H."/>
        </authorList>
    </citation>
    <scope>NUCLEOTIDE SEQUENCE</scope>
    <source>
        <strain evidence="12">CBS 958.72</strain>
    </source>
</reference>
<dbReference type="AlphaFoldDB" id="A0AAE0N9B6"/>
<reference evidence="12" key="1">
    <citation type="journal article" date="2023" name="Mol. Phylogenet. Evol.">
        <title>Genome-scale phylogeny and comparative genomics of the fungal order Sordariales.</title>
        <authorList>
            <person name="Hensen N."/>
            <person name="Bonometti L."/>
            <person name="Westerberg I."/>
            <person name="Brannstrom I.O."/>
            <person name="Guillou S."/>
            <person name="Cros-Aarteil S."/>
            <person name="Calhoun S."/>
            <person name="Haridas S."/>
            <person name="Kuo A."/>
            <person name="Mondo S."/>
            <person name="Pangilinan J."/>
            <person name="Riley R."/>
            <person name="LaButti K."/>
            <person name="Andreopoulos B."/>
            <person name="Lipzen A."/>
            <person name="Chen C."/>
            <person name="Yan M."/>
            <person name="Daum C."/>
            <person name="Ng V."/>
            <person name="Clum A."/>
            <person name="Steindorff A."/>
            <person name="Ohm R.A."/>
            <person name="Martin F."/>
            <person name="Silar P."/>
            <person name="Natvig D.O."/>
            <person name="Lalanne C."/>
            <person name="Gautier V."/>
            <person name="Ament-Velasquez S.L."/>
            <person name="Kruys A."/>
            <person name="Hutchinson M.I."/>
            <person name="Powell A.J."/>
            <person name="Barry K."/>
            <person name="Miller A.N."/>
            <person name="Grigoriev I.V."/>
            <person name="Debuchy R."/>
            <person name="Gladieux P."/>
            <person name="Hiltunen Thoren M."/>
            <person name="Johannesson H."/>
        </authorList>
    </citation>
    <scope>NUCLEOTIDE SEQUENCE</scope>
    <source>
        <strain evidence="12">CBS 958.72</strain>
    </source>
</reference>
<keyword evidence="3" id="KW-0808">Transferase</keyword>
<evidence type="ECO:0000313" key="13">
    <source>
        <dbReference type="Proteomes" id="UP001287356"/>
    </source>
</evidence>
<dbReference type="InterPro" id="IPR008576">
    <property type="entry name" value="MeTrfase_NTM1"/>
</dbReference>
<feature type="binding site" evidence="11">
    <location>
        <position position="82"/>
    </location>
    <ligand>
        <name>S-adenosyl-L-methionine</name>
        <dbReference type="ChEBI" id="CHEBI:59789"/>
    </ligand>
</feature>
<dbReference type="InterPro" id="IPR029063">
    <property type="entry name" value="SAM-dependent_MTases_sf"/>
</dbReference>
<evidence type="ECO:0000256" key="2">
    <source>
        <dbReference type="ARBA" id="ARBA00022603"/>
    </source>
</evidence>
<dbReference type="PIRSF" id="PIRSF016958">
    <property type="entry name" value="DUF858_MeTrfase_lik"/>
    <property type="match status" value="1"/>
</dbReference>
<dbReference type="EC" id="2.1.1.244" evidence="5"/>
<feature type="binding site" evidence="11">
    <location>
        <position position="144"/>
    </location>
    <ligand>
        <name>S-adenosyl-L-methionine</name>
        <dbReference type="ChEBI" id="CHEBI:59789"/>
    </ligand>
</feature>
<protein>
    <recommendedName>
        <fullName evidence="6">Alpha N-terminal protein methyltransferase 1</fullName>
        <ecNumber evidence="5">2.1.1.244</ecNumber>
    </recommendedName>
    <alternativeName>
        <fullName evidence="7">X-Pro-Lys N-terminal protein methyltransferase 1</fullName>
    </alternativeName>
</protein>
<organism evidence="12 13">
    <name type="scientific">Lasiosphaeria ovina</name>
    <dbReference type="NCBI Taxonomy" id="92902"/>
    <lineage>
        <taxon>Eukaryota</taxon>
        <taxon>Fungi</taxon>
        <taxon>Dikarya</taxon>
        <taxon>Ascomycota</taxon>
        <taxon>Pezizomycotina</taxon>
        <taxon>Sordariomycetes</taxon>
        <taxon>Sordariomycetidae</taxon>
        <taxon>Sordariales</taxon>
        <taxon>Lasiosphaeriaceae</taxon>
        <taxon>Lasiosphaeria</taxon>
    </lineage>
</organism>
<evidence type="ECO:0000256" key="5">
    <source>
        <dbReference type="ARBA" id="ARBA00039112"/>
    </source>
</evidence>
<name>A0AAE0N9B6_9PEZI</name>
<keyword evidence="13" id="KW-1185">Reference proteome</keyword>